<gene>
    <name evidence="1" type="ORF">EHQ24_11545</name>
</gene>
<proteinExistence type="predicted"/>
<dbReference type="OrthoDB" id="328544at2"/>
<dbReference type="RefSeq" id="WP_135601759.1">
    <property type="nucleotide sequence ID" value="NZ_RQFK01000026.1"/>
</dbReference>
<dbReference type="Proteomes" id="UP000298009">
    <property type="component" value="Unassembled WGS sequence"/>
</dbReference>
<evidence type="ECO:0000313" key="1">
    <source>
        <dbReference type="EMBL" id="TGK81909.1"/>
    </source>
</evidence>
<dbReference type="AlphaFoldDB" id="A0A4R9I8X6"/>
<sequence length="153" mass="18263">MNKNQISVLLIISLNFLFPFKTEAINLNKNTIKLECQKKLLGVFEYTYPIAGKFNITDVKIIYTKNKIYTFREYPNFYFVECIEWVDPCTYKTYKCELHDPILDEKTEDTTTSVEQFTQIVGNKFYFKRFKNQKLANEGYIRKTSNDIPIEFR</sequence>
<protein>
    <submittedName>
        <fullName evidence="1">Uncharacterized protein</fullName>
    </submittedName>
</protein>
<evidence type="ECO:0000313" key="2">
    <source>
        <dbReference type="Proteomes" id="UP000298009"/>
    </source>
</evidence>
<name>A0A4R9I8X6_9LEPT</name>
<comment type="caution">
    <text evidence="1">The sequence shown here is derived from an EMBL/GenBank/DDBJ whole genome shotgun (WGS) entry which is preliminary data.</text>
</comment>
<organism evidence="1 2">
    <name type="scientific">Leptospira noumeaensis</name>
    <dbReference type="NCBI Taxonomy" id="2484964"/>
    <lineage>
        <taxon>Bacteria</taxon>
        <taxon>Pseudomonadati</taxon>
        <taxon>Spirochaetota</taxon>
        <taxon>Spirochaetia</taxon>
        <taxon>Leptospirales</taxon>
        <taxon>Leptospiraceae</taxon>
        <taxon>Leptospira</taxon>
    </lineage>
</organism>
<reference evidence="1" key="1">
    <citation type="journal article" date="2019" name="PLoS Negl. Trop. Dis.">
        <title>Revisiting the worldwide diversity of Leptospira species in the environment.</title>
        <authorList>
            <person name="Vincent A.T."/>
            <person name="Schiettekatte O."/>
            <person name="Bourhy P."/>
            <person name="Veyrier F.J."/>
            <person name="Picardeau M."/>
        </authorList>
    </citation>
    <scope>NUCLEOTIDE SEQUENCE [LARGE SCALE GENOMIC DNA]</scope>
    <source>
        <strain evidence="1">201800287</strain>
    </source>
</reference>
<keyword evidence="2" id="KW-1185">Reference proteome</keyword>
<dbReference type="EMBL" id="RQFK01000026">
    <property type="protein sequence ID" value="TGK81909.1"/>
    <property type="molecule type" value="Genomic_DNA"/>
</dbReference>
<accession>A0A4R9I8X6</accession>